<dbReference type="PANTHER" id="PTHR15065:SF4">
    <property type="entry name" value="LD18634P"/>
    <property type="match status" value="1"/>
</dbReference>
<evidence type="ECO:0000256" key="11">
    <source>
        <dbReference type="SAM" id="SignalP"/>
    </source>
</evidence>
<dbReference type="GO" id="GO:0000978">
    <property type="term" value="F:RNA polymerase II cis-regulatory region sequence-specific DNA binding"/>
    <property type="evidence" value="ECO:0007669"/>
    <property type="project" value="TreeGrafter"/>
</dbReference>
<keyword evidence="7" id="KW-0804">Transcription</keyword>
<keyword evidence="3" id="KW-0677">Repeat</keyword>
<evidence type="ECO:0000256" key="2">
    <source>
        <dbReference type="ARBA" id="ARBA00022723"/>
    </source>
</evidence>
<organism evidence="13 14">
    <name type="scientific">Bugula neritina</name>
    <name type="common">Brown bryozoan</name>
    <name type="synonym">Sertularia neritina</name>
    <dbReference type="NCBI Taxonomy" id="10212"/>
    <lineage>
        <taxon>Eukaryota</taxon>
        <taxon>Metazoa</taxon>
        <taxon>Spiralia</taxon>
        <taxon>Lophotrochozoa</taxon>
        <taxon>Bryozoa</taxon>
        <taxon>Gymnolaemata</taxon>
        <taxon>Cheilostomatida</taxon>
        <taxon>Flustrina</taxon>
        <taxon>Buguloidea</taxon>
        <taxon>Bugulidae</taxon>
        <taxon>Bugula</taxon>
    </lineage>
</organism>
<feature type="chain" id="PRO_5029716938" description="C2H2-type domain-containing protein" evidence="11">
    <location>
        <begin position="18"/>
        <end position="138"/>
    </location>
</feature>
<dbReference type="GO" id="GO:0017053">
    <property type="term" value="C:transcription repressor complex"/>
    <property type="evidence" value="ECO:0007669"/>
    <property type="project" value="TreeGrafter"/>
</dbReference>
<accession>A0A7J7JMV0</accession>
<keyword evidence="4 9" id="KW-0863">Zinc-finger</keyword>
<evidence type="ECO:0000313" key="13">
    <source>
        <dbReference type="EMBL" id="KAF6026756.1"/>
    </source>
</evidence>
<dbReference type="InterPro" id="IPR036236">
    <property type="entry name" value="Znf_C2H2_sf"/>
</dbReference>
<dbReference type="Pfam" id="PF00096">
    <property type="entry name" value="zf-C2H2"/>
    <property type="match status" value="1"/>
</dbReference>
<comment type="subcellular location">
    <subcellularLocation>
        <location evidence="1">Nucleus</location>
    </subcellularLocation>
</comment>
<dbReference type="EMBL" id="VXIV02002212">
    <property type="protein sequence ID" value="KAF6026756.1"/>
    <property type="molecule type" value="Genomic_DNA"/>
</dbReference>
<dbReference type="Proteomes" id="UP000593567">
    <property type="component" value="Unassembled WGS sequence"/>
</dbReference>
<evidence type="ECO:0000256" key="4">
    <source>
        <dbReference type="ARBA" id="ARBA00022771"/>
    </source>
</evidence>
<proteinExistence type="predicted"/>
<sequence length="138" mass="16206">MMWWLLFYLLHMEQCWAVFYLYNVVDKSEESKRKLRSIKNVIGDYICRLCDTKYASVYDLAEHRCPSIIYIEYKCPECSKVFNCPANLASHRRWHKPKPAADSQPNSSKHREKTTTKQIVIAAPQRLPSSGRITPHND</sequence>
<evidence type="ECO:0000259" key="12">
    <source>
        <dbReference type="PROSITE" id="PS50157"/>
    </source>
</evidence>
<dbReference type="PROSITE" id="PS00028">
    <property type="entry name" value="ZINC_FINGER_C2H2_1"/>
    <property type="match status" value="1"/>
</dbReference>
<dbReference type="GO" id="GO:0001227">
    <property type="term" value="F:DNA-binding transcription repressor activity, RNA polymerase II-specific"/>
    <property type="evidence" value="ECO:0007669"/>
    <property type="project" value="TreeGrafter"/>
</dbReference>
<evidence type="ECO:0000256" key="10">
    <source>
        <dbReference type="SAM" id="MobiDB-lite"/>
    </source>
</evidence>
<dbReference type="GO" id="GO:0010564">
    <property type="term" value="P:regulation of cell cycle process"/>
    <property type="evidence" value="ECO:0007669"/>
    <property type="project" value="TreeGrafter"/>
</dbReference>
<dbReference type="GO" id="GO:0005634">
    <property type="term" value="C:nucleus"/>
    <property type="evidence" value="ECO:0007669"/>
    <property type="project" value="UniProtKB-SubCell"/>
</dbReference>
<dbReference type="PANTHER" id="PTHR15065">
    <property type="entry name" value="INSULINOMA-ASSOCIATED 1"/>
    <property type="match status" value="1"/>
</dbReference>
<keyword evidence="14" id="KW-1185">Reference proteome</keyword>
<dbReference type="InterPro" id="IPR013087">
    <property type="entry name" value="Znf_C2H2_type"/>
</dbReference>
<feature type="signal peptide" evidence="11">
    <location>
        <begin position="1"/>
        <end position="17"/>
    </location>
</feature>
<evidence type="ECO:0000313" key="14">
    <source>
        <dbReference type="Proteomes" id="UP000593567"/>
    </source>
</evidence>
<keyword evidence="2" id="KW-0479">Metal-binding</keyword>
<dbReference type="PROSITE" id="PS50157">
    <property type="entry name" value="ZINC_FINGER_C2H2_2"/>
    <property type="match status" value="1"/>
</dbReference>
<keyword evidence="8" id="KW-0539">Nucleus</keyword>
<feature type="region of interest" description="Disordered" evidence="10">
    <location>
        <begin position="92"/>
        <end position="138"/>
    </location>
</feature>
<evidence type="ECO:0000256" key="1">
    <source>
        <dbReference type="ARBA" id="ARBA00004123"/>
    </source>
</evidence>
<evidence type="ECO:0000256" key="3">
    <source>
        <dbReference type="ARBA" id="ARBA00022737"/>
    </source>
</evidence>
<dbReference type="FunFam" id="3.30.160.60:FF:001896">
    <property type="entry name" value="insulinoma-associated protein 1b"/>
    <property type="match status" value="1"/>
</dbReference>
<evidence type="ECO:0000256" key="8">
    <source>
        <dbReference type="ARBA" id="ARBA00023242"/>
    </source>
</evidence>
<evidence type="ECO:0000256" key="7">
    <source>
        <dbReference type="ARBA" id="ARBA00023163"/>
    </source>
</evidence>
<dbReference type="AlphaFoldDB" id="A0A7J7JMV0"/>
<keyword evidence="5" id="KW-0862">Zinc</keyword>
<evidence type="ECO:0000256" key="5">
    <source>
        <dbReference type="ARBA" id="ARBA00022833"/>
    </source>
</evidence>
<protein>
    <recommendedName>
        <fullName evidence="12">C2H2-type domain-containing protein</fullName>
    </recommendedName>
</protein>
<dbReference type="GO" id="GO:0008270">
    <property type="term" value="F:zinc ion binding"/>
    <property type="evidence" value="ECO:0007669"/>
    <property type="project" value="UniProtKB-KW"/>
</dbReference>
<dbReference type="Gene3D" id="3.30.160.60">
    <property type="entry name" value="Classic Zinc Finger"/>
    <property type="match status" value="1"/>
</dbReference>
<gene>
    <name evidence="13" type="ORF">EB796_014939</name>
</gene>
<keyword evidence="11" id="KW-0732">Signal</keyword>
<reference evidence="13" key="1">
    <citation type="submission" date="2020-06" db="EMBL/GenBank/DDBJ databases">
        <title>Draft genome of Bugula neritina, a colonial animal packing powerful symbionts and potential medicines.</title>
        <authorList>
            <person name="Rayko M."/>
        </authorList>
    </citation>
    <scope>NUCLEOTIDE SEQUENCE [LARGE SCALE GENOMIC DNA]</scope>
    <source>
        <strain evidence="13">Kwan_BN1</strain>
    </source>
</reference>
<evidence type="ECO:0000256" key="9">
    <source>
        <dbReference type="PROSITE-ProRule" id="PRU00042"/>
    </source>
</evidence>
<dbReference type="SUPFAM" id="SSF57667">
    <property type="entry name" value="beta-beta-alpha zinc fingers"/>
    <property type="match status" value="1"/>
</dbReference>
<dbReference type="OrthoDB" id="8953942at2759"/>
<keyword evidence="6" id="KW-0805">Transcription regulation</keyword>
<dbReference type="GO" id="GO:0030182">
    <property type="term" value="P:neuron differentiation"/>
    <property type="evidence" value="ECO:0007669"/>
    <property type="project" value="TreeGrafter"/>
</dbReference>
<comment type="caution">
    <text evidence="13">The sequence shown here is derived from an EMBL/GenBank/DDBJ whole genome shotgun (WGS) entry which is preliminary data.</text>
</comment>
<dbReference type="InterPro" id="IPR042972">
    <property type="entry name" value="INSM1/2"/>
</dbReference>
<feature type="domain" description="C2H2-type" evidence="12">
    <location>
        <begin position="73"/>
        <end position="100"/>
    </location>
</feature>
<evidence type="ECO:0000256" key="6">
    <source>
        <dbReference type="ARBA" id="ARBA00023015"/>
    </source>
</evidence>
<name>A0A7J7JMV0_BUGNE</name>